<organism evidence="6 7">
    <name type="scientific">Zea mays</name>
    <name type="common">Maize</name>
    <dbReference type="NCBI Taxonomy" id="4577"/>
    <lineage>
        <taxon>Eukaryota</taxon>
        <taxon>Viridiplantae</taxon>
        <taxon>Streptophyta</taxon>
        <taxon>Embryophyta</taxon>
        <taxon>Tracheophyta</taxon>
        <taxon>Spermatophyta</taxon>
        <taxon>Magnoliopsida</taxon>
        <taxon>Liliopsida</taxon>
        <taxon>Poales</taxon>
        <taxon>Poaceae</taxon>
        <taxon>PACMAD clade</taxon>
        <taxon>Panicoideae</taxon>
        <taxon>Andropogonodae</taxon>
        <taxon>Andropogoneae</taxon>
        <taxon>Tripsacinae</taxon>
        <taxon>Zea</taxon>
    </lineage>
</organism>
<feature type="repeat" description="CHCR" evidence="3">
    <location>
        <begin position="88"/>
        <end position="147"/>
    </location>
</feature>
<evidence type="ECO:0000256" key="4">
    <source>
        <dbReference type="SAM" id="Coils"/>
    </source>
</evidence>
<dbReference type="InterPro" id="IPR011990">
    <property type="entry name" value="TPR-like_helical_dom_sf"/>
</dbReference>
<dbReference type="AlphaFoldDB" id="A0A804Q0K1"/>
<dbReference type="GO" id="GO:0016192">
    <property type="term" value="P:vesicle-mediated transport"/>
    <property type="evidence" value="ECO:0007669"/>
    <property type="project" value="InterPro"/>
</dbReference>
<dbReference type="Gramene" id="Zm00001eb291520_T001">
    <property type="protein sequence ID" value="Zm00001eb291520_P001"/>
    <property type="gene ID" value="Zm00001eb291520"/>
</dbReference>
<evidence type="ECO:0000313" key="6">
    <source>
        <dbReference type="EnsemblPlants" id="Zm00001eb291520_P001"/>
    </source>
</evidence>
<evidence type="ECO:0000256" key="5">
    <source>
        <dbReference type="SAM" id="MobiDB-lite"/>
    </source>
</evidence>
<proteinExistence type="predicted"/>
<dbReference type="PANTHER" id="PTHR12616">
    <property type="entry name" value="VACUOLAR PROTEIN SORTING VPS41"/>
    <property type="match status" value="1"/>
</dbReference>
<sequence>MPEPQAILPLRALPADAPLPFPVPASFHPQAPGPGGTAPATPPNPTPPQPLTPAAPPSSSSTRPPHPWEISARAWLESFPDGRPPTEPEGASFVLGRMGNAKEALSTIINKLEDMQEAVEFVTEQHDDELWEELIRQCLQKPEMVGNLLEHTVGNLDPLYIVSLVPDGLEIPRLQDRLVKIVTDYRTETSL</sequence>
<protein>
    <submittedName>
        <fullName evidence="6">Uncharacterized protein</fullName>
    </submittedName>
</protein>
<dbReference type="InParanoid" id="A0A804Q0K1"/>
<dbReference type="GO" id="GO:0006623">
    <property type="term" value="P:protein targeting to vacuole"/>
    <property type="evidence" value="ECO:0007669"/>
    <property type="project" value="InterPro"/>
</dbReference>
<keyword evidence="4" id="KW-0175">Coiled coil</keyword>
<dbReference type="InterPro" id="IPR045111">
    <property type="entry name" value="Vps41/Vps8"/>
</dbReference>
<keyword evidence="1" id="KW-0813">Transport</keyword>
<keyword evidence="7" id="KW-1185">Reference proteome</keyword>
<feature type="region of interest" description="Disordered" evidence="5">
    <location>
        <begin position="18"/>
        <end position="67"/>
    </location>
</feature>
<evidence type="ECO:0000256" key="2">
    <source>
        <dbReference type="ARBA" id="ARBA00022927"/>
    </source>
</evidence>
<feature type="coiled-coil region" evidence="4">
    <location>
        <begin position="98"/>
        <end position="125"/>
    </location>
</feature>
<evidence type="ECO:0000256" key="3">
    <source>
        <dbReference type="PROSITE-ProRule" id="PRU01006"/>
    </source>
</evidence>
<name>A0A804Q0K1_MAIZE</name>
<dbReference type="PROSITE" id="PS50236">
    <property type="entry name" value="CHCR"/>
    <property type="match status" value="1"/>
</dbReference>
<dbReference type="Gene3D" id="1.25.40.10">
    <property type="entry name" value="Tetratricopeptide repeat domain"/>
    <property type="match status" value="1"/>
</dbReference>
<dbReference type="InterPro" id="IPR000547">
    <property type="entry name" value="Clathrin_H-chain/VPS_repeat"/>
</dbReference>
<keyword evidence="2" id="KW-0653">Protein transport</keyword>
<dbReference type="EnsemblPlants" id="Zm00001eb291520_T001">
    <property type="protein sequence ID" value="Zm00001eb291520_P001"/>
    <property type="gene ID" value="Zm00001eb291520"/>
</dbReference>
<evidence type="ECO:0000256" key="1">
    <source>
        <dbReference type="ARBA" id="ARBA00022448"/>
    </source>
</evidence>
<dbReference type="Pfam" id="PF23556">
    <property type="entry name" value="TPR_Vps41"/>
    <property type="match status" value="1"/>
</dbReference>
<accession>A0A804Q0K1</accession>
<reference evidence="7" key="1">
    <citation type="journal article" date="2009" name="Science">
        <title>The B73 maize genome: complexity, diversity, and dynamics.</title>
        <authorList>
            <person name="Schnable P.S."/>
            <person name="Ware D."/>
            <person name="Fulton R.S."/>
            <person name="Stein J.C."/>
            <person name="Wei F."/>
            <person name="Pasternak S."/>
            <person name="Liang C."/>
            <person name="Zhang J."/>
            <person name="Fulton L."/>
            <person name="Graves T.A."/>
            <person name="Minx P."/>
            <person name="Reily A.D."/>
            <person name="Courtney L."/>
            <person name="Kruchowski S.S."/>
            <person name="Tomlinson C."/>
            <person name="Strong C."/>
            <person name="Delehaunty K."/>
            <person name="Fronick C."/>
            <person name="Courtney B."/>
            <person name="Rock S.M."/>
            <person name="Belter E."/>
            <person name="Du F."/>
            <person name="Kim K."/>
            <person name="Abbott R.M."/>
            <person name="Cotton M."/>
            <person name="Levy A."/>
            <person name="Marchetto P."/>
            <person name="Ochoa K."/>
            <person name="Jackson S.M."/>
            <person name="Gillam B."/>
            <person name="Chen W."/>
            <person name="Yan L."/>
            <person name="Higginbotham J."/>
            <person name="Cardenas M."/>
            <person name="Waligorski J."/>
            <person name="Applebaum E."/>
            <person name="Phelps L."/>
            <person name="Falcone J."/>
            <person name="Kanchi K."/>
            <person name="Thane T."/>
            <person name="Scimone A."/>
            <person name="Thane N."/>
            <person name="Henke J."/>
            <person name="Wang T."/>
            <person name="Ruppert J."/>
            <person name="Shah N."/>
            <person name="Rotter K."/>
            <person name="Hodges J."/>
            <person name="Ingenthron E."/>
            <person name="Cordes M."/>
            <person name="Kohlberg S."/>
            <person name="Sgro J."/>
            <person name="Delgado B."/>
            <person name="Mead K."/>
            <person name="Chinwalla A."/>
            <person name="Leonard S."/>
            <person name="Crouse K."/>
            <person name="Collura K."/>
            <person name="Kudrna D."/>
            <person name="Currie J."/>
            <person name="He R."/>
            <person name="Angelova A."/>
            <person name="Rajasekar S."/>
            <person name="Mueller T."/>
            <person name="Lomeli R."/>
            <person name="Scara G."/>
            <person name="Ko A."/>
            <person name="Delaney K."/>
            <person name="Wissotski M."/>
            <person name="Lopez G."/>
            <person name="Campos D."/>
            <person name="Braidotti M."/>
            <person name="Ashley E."/>
            <person name="Golser W."/>
            <person name="Kim H."/>
            <person name="Lee S."/>
            <person name="Lin J."/>
            <person name="Dujmic Z."/>
            <person name="Kim W."/>
            <person name="Talag J."/>
            <person name="Zuccolo A."/>
            <person name="Fan C."/>
            <person name="Sebastian A."/>
            <person name="Kramer M."/>
            <person name="Spiegel L."/>
            <person name="Nascimento L."/>
            <person name="Zutavern T."/>
            <person name="Miller B."/>
            <person name="Ambroise C."/>
            <person name="Muller S."/>
            <person name="Spooner W."/>
            <person name="Narechania A."/>
            <person name="Ren L."/>
            <person name="Wei S."/>
            <person name="Kumari S."/>
            <person name="Faga B."/>
            <person name="Levy M.J."/>
            <person name="McMahan L."/>
            <person name="Van Buren P."/>
            <person name="Vaughn M.W."/>
            <person name="Ying K."/>
            <person name="Yeh C.-T."/>
            <person name="Emrich S.J."/>
            <person name="Jia Y."/>
            <person name="Kalyanaraman A."/>
            <person name="Hsia A.-P."/>
            <person name="Barbazuk W.B."/>
            <person name="Baucom R.S."/>
            <person name="Brutnell T.P."/>
            <person name="Carpita N.C."/>
            <person name="Chaparro C."/>
            <person name="Chia J.-M."/>
            <person name="Deragon J.-M."/>
            <person name="Estill J.C."/>
            <person name="Fu Y."/>
            <person name="Jeddeloh J.A."/>
            <person name="Han Y."/>
            <person name="Lee H."/>
            <person name="Li P."/>
            <person name="Lisch D.R."/>
            <person name="Liu S."/>
            <person name="Liu Z."/>
            <person name="Nagel D.H."/>
            <person name="McCann M.C."/>
            <person name="SanMiguel P."/>
            <person name="Myers A.M."/>
            <person name="Nettleton D."/>
            <person name="Nguyen J."/>
            <person name="Penning B.W."/>
            <person name="Ponnala L."/>
            <person name="Schneider K.L."/>
            <person name="Schwartz D.C."/>
            <person name="Sharma A."/>
            <person name="Soderlund C."/>
            <person name="Springer N.M."/>
            <person name="Sun Q."/>
            <person name="Wang H."/>
            <person name="Waterman M."/>
            <person name="Westerman R."/>
            <person name="Wolfgruber T.K."/>
            <person name="Yang L."/>
            <person name="Yu Y."/>
            <person name="Zhang L."/>
            <person name="Zhou S."/>
            <person name="Zhu Q."/>
            <person name="Bennetzen J.L."/>
            <person name="Dawe R.K."/>
            <person name="Jiang J."/>
            <person name="Jiang N."/>
            <person name="Presting G.G."/>
            <person name="Wessler S.R."/>
            <person name="Aluru S."/>
            <person name="Martienssen R.A."/>
            <person name="Clifton S.W."/>
            <person name="McCombie W.R."/>
            <person name="Wing R.A."/>
            <person name="Wilson R.K."/>
        </authorList>
    </citation>
    <scope>NUCLEOTIDE SEQUENCE [LARGE SCALE GENOMIC DNA]</scope>
    <source>
        <strain evidence="7">cv. B73</strain>
    </source>
</reference>
<dbReference type="Proteomes" id="UP000007305">
    <property type="component" value="Chromosome 6"/>
</dbReference>
<dbReference type="PANTHER" id="PTHR12616:SF1">
    <property type="entry name" value="VACUOLAR PROTEIN SORTING-ASSOCIATED PROTEIN 41 HOMOLOG"/>
    <property type="match status" value="1"/>
</dbReference>
<reference evidence="6" key="2">
    <citation type="submission" date="2019-07" db="EMBL/GenBank/DDBJ databases">
        <authorList>
            <person name="Seetharam A."/>
            <person name="Woodhouse M."/>
            <person name="Cannon E."/>
        </authorList>
    </citation>
    <scope>NUCLEOTIDE SEQUENCE [LARGE SCALE GENOMIC DNA]</scope>
    <source>
        <strain evidence="6">cv. B73</strain>
    </source>
</reference>
<evidence type="ECO:0000313" key="7">
    <source>
        <dbReference type="Proteomes" id="UP000007305"/>
    </source>
</evidence>
<reference evidence="6" key="3">
    <citation type="submission" date="2021-05" db="UniProtKB">
        <authorList>
            <consortium name="EnsemblPlants"/>
        </authorList>
    </citation>
    <scope>IDENTIFICATION</scope>
    <source>
        <strain evidence="6">cv. B73</strain>
    </source>
</reference>
<feature type="compositionally biased region" description="Pro residues" evidence="5">
    <location>
        <begin position="40"/>
        <end position="56"/>
    </location>
</feature>